<feature type="region of interest" description="Disordered" evidence="4">
    <location>
        <begin position="550"/>
        <end position="588"/>
    </location>
</feature>
<protein>
    <recommendedName>
        <fullName evidence="5">Nucleoporin Nup159/Nup146 N-terminal domain-containing protein</fullName>
    </recommendedName>
</protein>
<evidence type="ECO:0000313" key="6">
    <source>
        <dbReference type="EMBL" id="KAI9268124.1"/>
    </source>
</evidence>
<accession>A0AAD5K3Q9</accession>
<feature type="region of interest" description="Disordered" evidence="4">
    <location>
        <begin position="1299"/>
        <end position="1350"/>
    </location>
</feature>
<feature type="region of interest" description="Disordered" evidence="4">
    <location>
        <begin position="459"/>
        <end position="498"/>
    </location>
</feature>
<organism evidence="6 7">
    <name type="scientific">Phascolomyces articulosus</name>
    <dbReference type="NCBI Taxonomy" id="60185"/>
    <lineage>
        <taxon>Eukaryota</taxon>
        <taxon>Fungi</taxon>
        <taxon>Fungi incertae sedis</taxon>
        <taxon>Mucoromycota</taxon>
        <taxon>Mucoromycotina</taxon>
        <taxon>Mucoromycetes</taxon>
        <taxon>Mucorales</taxon>
        <taxon>Lichtheimiaceae</taxon>
        <taxon>Phascolomyces</taxon>
    </lineage>
</organism>
<sequence>MNQFEVLADNEPAMNESEVFRFSSLVPDARITLHEKKEDSEEYERFDPERYPSNVSLLACSSKFGYYVAATLQDFNLIDPNLNPLIIGFVYGLTKDLRDTIKALEKGSTGALNDKINVPISQGPVHQLRTTADQTQIVVVVAGGLVLIYNAKDIAEQKENVTPTQTFQLENDIIDIRPNPDALPELAAVVLKDNKCILINLSTGTTTTEISNDATAVCWSPKGKQLVCGCKDGQLVPYDVEGVEKIAIALPEELQAKQPIPYVLGVLWIQPHVFLVVYGKSEGSEEFDPSHVAYIIDRKSKSTGGLQYVLLDDITGVFSDERGLKMFMEVIPNFSSDMKYAVMLGNAASTDLSVVGQDENGDWATYILPENGLAMMPLSDGDMDTYPVGLALDFSVSEELPPYDSSVSNEGVKPMPALYYLNDEDHIGAYYCYQETLAKNGDKFVGMVAAEDIQTGAIAQPSSSSTTTTAVAQEPTEAQKPTDTAKPSGFGSSPFGAALSQGEKKDEAFASLLSGGGSASSSTSTASTSGMGAFGGSGSGGFTSFRNLGVSTSASPKPPSGFGSSTPGAPAFGSTSFGQASGDAPTQQQSFASLAKNTTPSAVSPNTSGGFFGSSSTTASSFGATAFGSAPTFGSSSFGSKPAFGSTGFGTAQPATTSSTPTTGTTSESAKQSQPGAFGAAFGHTTTSSGFGSGGFDQSTFGSALASSTSSSTTSGGGGGFASLGRQPNAPSKIPVPSSGGFGGASPFGKSTFGSTTPFGSTPPSDKPDTLASTSSPDKTTEPTPAPTPSESETQVKAEVSIKEEPSPATATKETASTEPALVKEEPKEEEKKTASLSFGSFGSFGSATQKDKPSSTSFGFGSFGSTLPSTTTTTTDGEPKKEEEGEKKPASSFGFSSFGSALSSTTTTATPTAAAAPSTPPKTTIGFGSFSSTTTDTTKVAPATGFFSKPAGTPPPSSAESVKPSGSLFTGLSKPSSSTTETKPMASSTISFPGISVSSPTPAKPESSGFSLGGSSTATLPSSSIPSLLSKPTESTPAVPKPSSSTTPITLPSLSSTTTESLKSSISSASPKKSSFVPEIPELTGKDSMAREFELAYHNMNNELKKLALRQEDFAKEVQQQQKQHPSAKSMRDLDEPLESWRIADVNDIGAIVDKILSQANGILPQINELSKSVEYFQNDLEKLEAKKNVIEEMKDKDKDPKLQKELDKRELDPETAKKWERVQSRAKEYGELLSDLENKVHDSKKRNKSPATSAFDANFPSLYSLHVALRDIADTLRSKQDQLQGIESQLARLQFKETHTKARKSSGRIALDDSSDEEEEEEEEQEKERQHEKKNEKFKVKTEKSWSQTSCEYTANYLRRERFLDKLHQFQQYQE</sequence>
<feature type="compositionally biased region" description="Basic and acidic residues" evidence="4">
    <location>
        <begin position="794"/>
        <end position="806"/>
    </location>
</feature>
<feature type="compositionally biased region" description="Basic and acidic residues" evidence="4">
    <location>
        <begin position="822"/>
        <end position="834"/>
    </location>
</feature>
<evidence type="ECO:0000313" key="7">
    <source>
        <dbReference type="Proteomes" id="UP001209540"/>
    </source>
</evidence>
<feature type="compositionally biased region" description="Basic and acidic residues" evidence="4">
    <location>
        <begin position="1328"/>
        <end position="1346"/>
    </location>
</feature>
<evidence type="ECO:0000259" key="5">
    <source>
        <dbReference type="Pfam" id="PF16755"/>
    </source>
</evidence>
<dbReference type="SUPFAM" id="SSF117289">
    <property type="entry name" value="Nucleoporin domain"/>
    <property type="match status" value="1"/>
</dbReference>
<feature type="compositionally biased region" description="Low complexity" evidence="4">
    <location>
        <begin position="974"/>
        <end position="985"/>
    </location>
</feature>
<feature type="region of interest" description="Disordered" evidence="4">
    <location>
        <begin position="1116"/>
        <end position="1135"/>
    </location>
</feature>
<reference evidence="6" key="1">
    <citation type="journal article" date="2022" name="IScience">
        <title>Evolution of zygomycete secretomes and the origins of terrestrial fungal ecologies.</title>
        <authorList>
            <person name="Chang Y."/>
            <person name="Wang Y."/>
            <person name="Mondo S."/>
            <person name="Ahrendt S."/>
            <person name="Andreopoulos W."/>
            <person name="Barry K."/>
            <person name="Beard J."/>
            <person name="Benny G.L."/>
            <person name="Blankenship S."/>
            <person name="Bonito G."/>
            <person name="Cuomo C."/>
            <person name="Desiro A."/>
            <person name="Gervers K.A."/>
            <person name="Hundley H."/>
            <person name="Kuo A."/>
            <person name="LaButti K."/>
            <person name="Lang B.F."/>
            <person name="Lipzen A."/>
            <person name="O'Donnell K."/>
            <person name="Pangilinan J."/>
            <person name="Reynolds N."/>
            <person name="Sandor L."/>
            <person name="Smith M.E."/>
            <person name="Tsang A."/>
            <person name="Grigoriev I.V."/>
            <person name="Stajich J.E."/>
            <person name="Spatafora J.W."/>
        </authorList>
    </citation>
    <scope>NUCLEOTIDE SEQUENCE</scope>
    <source>
        <strain evidence="6">RSA 2281</strain>
    </source>
</reference>
<name>A0AAD5K3Q9_9FUNG</name>
<feature type="compositionally biased region" description="Low complexity" evidence="4">
    <location>
        <begin position="891"/>
        <end position="939"/>
    </location>
</feature>
<evidence type="ECO:0000256" key="3">
    <source>
        <dbReference type="ARBA" id="ARBA00023242"/>
    </source>
</evidence>
<feature type="compositionally biased region" description="Low complexity" evidence="4">
    <location>
        <begin position="855"/>
        <end position="877"/>
    </location>
</feature>
<dbReference type="Gene3D" id="2.130.10.10">
    <property type="entry name" value="YVTN repeat-like/Quinoprotein amine dehydrogenase"/>
    <property type="match status" value="1"/>
</dbReference>
<feature type="domain" description="Nucleoporin Nup159/Nup146 N-terminal" evidence="5">
    <location>
        <begin position="53"/>
        <end position="424"/>
    </location>
</feature>
<feature type="compositionally biased region" description="Low complexity" evidence="4">
    <location>
        <begin position="682"/>
        <end position="714"/>
    </location>
</feature>
<reference evidence="6" key="2">
    <citation type="submission" date="2023-02" db="EMBL/GenBank/DDBJ databases">
        <authorList>
            <consortium name="DOE Joint Genome Institute"/>
            <person name="Mondo S.J."/>
            <person name="Chang Y."/>
            <person name="Wang Y."/>
            <person name="Ahrendt S."/>
            <person name="Andreopoulos W."/>
            <person name="Barry K."/>
            <person name="Beard J."/>
            <person name="Benny G.L."/>
            <person name="Blankenship S."/>
            <person name="Bonito G."/>
            <person name="Cuomo C."/>
            <person name="Desiro A."/>
            <person name="Gervers K.A."/>
            <person name="Hundley H."/>
            <person name="Kuo A."/>
            <person name="LaButti K."/>
            <person name="Lang B.F."/>
            <person name="Lipzen A."/>
            <person name="O'Donnell K."/>
            <person name="Pangilinan J."/>
            <person name="Reynolds N."/>
            <person name="Sandor L."/>
            <person name="Smith M.W."/>
            <person name="Tsang A."/>
            <person name="Grigoriev I.V."/>
            <person name="Stajich J.E."/>
            <person name="Spatafora J.W."/>
        </authorList>
    </citation>
    <scope>NUCLEOTIDE SEQUENCE</scope>
    <source>
        <strain evidence="6">RSA 2281</strain>
    </source>
</reference>
<comment type="subcellular location">
    <subcellularLocation>
        <location evidence="1">Nucleus</location>
    </subcellularLocation>
</comment>
<feature type="compositionally biased region" description="Polar residues" evidence="4">
    <location>
        <begin position="1119"/>
        <end position="1128"/>
    </location>
</feature>
<evidence type="ECO:0000256" key="4">
    <source>
        <dbReference type="SAM" id="MobiDB-lite"/>
    </source>
</evidence>
<feature type="region of interest" description="Disordered" evidence="4">
    <location>
        <begin position="1196"/>
        <end position="1219"/>
    </location>
</feature>
<feature type="compositionally biased region" description="Low complexity" evidence="4">
    <location>
        <begin position="650"/>
        <end position="666"/>
    </location>
</feature>
<feature type="compositionally biased region" description="Polar residues" evidence="4">
    <location>
        <begin position="809"/>
        <end position="818"/>
    </location>
</feature>
<dbReference type="InterPro" id="IPR015943">
    <property type="entry name" value="WD40/YVTN_repeat-like_dom_sf"/>
</dbReference>
<proteinExistence type="predicted"/>
<feature type="compositionally biased region" description="Acidic residues" evidence="4">
    <location>
        <begin position="1315"/>
        <end position="1327"/>
    </location>
</feature>
<comment type="caution">
    <text evidence="6">The sequence shown here is derived from an EMBL/GenBank/DDBJ whole genome shotgun (WGS) entry which is preliminary data.</text>
</comment>
<feature type="compositionally biased region" description="Low complexity" evidence="4">
    <location>
        <begin position="747"/>
        <end position="764"/>
    </location>
</feature>
<feature type="compositionally biased region" description="Low complexity" evidence="4">
    <location>
        <begin position="838"/>
        <end position="847"/>
    </location>
</feature>
<keyword evidence="3" id="KW-0539">Nucleus</keyword>
<feature type="compositionally biased region" description="Basic and acidic residues" evidence="4">
    <location>
        <begin position="878"/>
        <end position="890"/>
    </location>
</feature>
<feature type="compositionally biased region" description="Polar residues" evidence="4">
    <location>
        <begin position="562"/>
        <end position="588"/>
    </location>
</feature>
<keyword evidence="7" id="KW-1185">Reference proteome</keyword>
<evidence type="ECO:0000256" key="2">
    <source>
        <dbReference type="ARBA" id="ARBA00022448"/>
    </source>
</evidence>
<feature type="compositionally biased region" description="Low complexity" evidence="4">
    <location>
        <begin position="1014"/>
        <end position="1031"/>
    </location>
</feature>
<dbReference type="EMBL" id="JAIXMP010000009">
    <property type="protein sequence ID" value="KAI9268124.1"/>
    <property type="molecule type" value="Genomic_DNA"/>
</dbReference>
<evidence type="ECO:0000256" key="1">
    <source>
        <dbReference type="ARBA" id="ARBA00004123"/>
    </source>
</evidence>
<dbReference type="GO" id="GO:0005634">
    <property type="term" value="C:nucleus"/>
    <property type="evidence" value="ECO:0007669"/>
    <property type="project" value="UniProtKB-SubCell"/>
</dbReference>
<feature type="compositionally biased region" description="Low complexity" evidence="4">
    <location>
        <begin position="1042"/>
        <end position="1076"/>
    </location>
</feature>
<feature type="region of interest" description="Disordered" evidence="4">
    <location>
        <begin position="647"/>
        <end position="1085"/>
    </location>
</feature>
<feature type="compositionally biased region" description="Polar residues" evidence="4">
    <location>
        <begin position="986"/>
        <end position="1002"/>
    </location>
</feature>
<dbReference type="InterPro" id="IPR039462">
    <property type="entry name" value="Nup159/Nup146_N"/>
</dbReference>
<keyword evidence="2" id="KW-0813">Transport</keyword>
<dbReference type="Pfam" id="PF16755">
    <property type="entry name" value="Beta-prop_NUP159_NUP214"/>
    <property type="match status" value="1"/>
</dbReference>
<dbReference type="Proteomes" id="UP001209540">
    <property type="component" value="Unassembled WGS sequence"/>
</dbReference>
<gene>
    <name evidence="6" type="ORF">BDA99DRAFT_597940</name>
</gene>